<sequence length="359" mass="41238">MKKCIDSRASCVVKVLNNMLGCERISSTDISRPRKHKPCDQRNDEFKFQHAATGSTLPFCHRAIDEASTVTWKQMHYDICQLYQTNVNKRELQRSLQHCRNSETYEMPKIFTPTNQIRLTNVAVVRMKKGGKRFEIACYKNKVLSWRSGTEKDLDEVLQTVAVFNNVSKGEVAKKDELLKAFGKDDVTEICKEILSKGELQVSEKERQDQLESMFKEIATTVADKCVNPETKRPYPVSIIEKSMRDVHYSIKPHRNAKQQALDVIKVLKESIPLERAKMRLKLTLPSKDAKRLKERIGKLSSTITEGEEWEGERLILTCLIDPGHFREMDEIIRIETKGAGALEVLNLKEIKEGEEVLE</sequence>
<dbReference type="Pfam" id="PF09377">
    <property type="entry name" value="SBDS_domain_II"/>
    <property type="match status" value="1"/>
</dbReference>
<protein>
    <recommendedName>
        <fullName evidence="4">Ribosome maturation protein SBDS</fullName>
    </recommendedName>
</protein>
<keyword evidence="5" id="KW-0963">Cytoplasm</keyword>
<dbReference type="PROSITE" id="PS01267">
    <property type="entry name" value="UPF0023"/>
    <property type="match status" value="1"/>
</dbReference>
<dbReference type="GO" id="GO:0005634">
    <property type="term" value="C:nucleus"/>
    <property type="evidence" value="ECO:0007669"/>
    <property type="project" value="UniProtKB-SubCell"/>
</dbReference>
<name>A0A182J565_ANOAO</name>
<dbReference type="InterPro" id="IPR018978">
    <property type="entry name" value="SDO1/SBDS_central"/>
</dbReference>
<organism evidence="13">
    <name type="scientific">Anopheles atroparvus</name>
    <name type="common">European mosquito</name>
    <dbReference type="NCBI Taxonomy" id="41427"/>
    <lineage>
        <taxon>Eukaryota</taxon>
        <taxon>Metazoa</taxon>
        <taxon>Ecdysozoa</taxon>
        <taxon>Arthropoda</taxon>
        <taxon>Hexapoda</taxon>
        <taxon>Insecta</taxon>
        <taxon>Pterygota</taxon>
        <taxon>Neoptera</taxon>
        <taxon>Endopterygota</taxon>
        <taxon>Diptera</taxon>
        <taxon>Nematocera</taxon>
        <taxon>Culicoidea</taxon>
        <taxon>Culicidae</taxon>
        <taxon>Anophelinae</taxon>
        <taxon>Anopheles</taxon>
    </lineage>
</organism>
<evidence type="ECO:0000313" key="13">
    <source>
        <dbReference type="EnsemblMetazoa" id="AATE011581-PA.1"/>
    </source>
</evidence>
<proteinExistence type="inferred from homology"/>
<evidence type="ECO:0000256" key="6">
    <source>
        <dbReference type="ARBA" id="ARBA00022517"/>
    </source>
</evidence>
<dbReference type="PANTHER" id="PTHR10927:SF1">
    <property type="entry name" value="RIBOSOME MATURATION PROTEIN SBDS"/>
    <property type="match status" value="1"/>
</dbReference>
<evidence type="ECO:0000256" key="8">
    <source>
        <dbReference type="ARBA" id="ARBA00025433"/>
    </source>
</evidence>
<evidence type="ECO:0000256" key="7">
    <source>
        <dbReference type="ARBA" id="ARBA00023242"/>
    </source>
</evidence>
<dbReference type="PANTHER" id="PTHR10927">
    <property type="entry name" value="RIBOSOME MATURATION PROTEIN SBDS"/>
    <property type="match status" value="1"/>
</dbReference>
<dbReference type="InterPro" id="IPR039100">
    <property type="entry name" value="Sdo1/SBDS-like"/>
</dbReference>
<dbReference type="InterPro" id="IPR018023">
    <property type="entry name" value="Ribosome_mat_SBDS_CS"/>
</dbReference>
<dbReference type="FunFam" id="1.10.10.900:FF:000001">
    <property type="entry name" value="SBDS, ribosome maturation factor"/>
    <property type="match status" value="1"/>
</dbReference>
<evidence type="ECO:0000259" key="10">
    <source>
        <dbReference type="Pfam" id="PF01172"/>
    </source>
</evidence>
<evidence type="ECO:0000256" key="3">
    <source>
        <dbReference type="ARBA" id="ARBA00007433"/>
    </source>
</evidence>
<comment type="similarity">
    <text evidence="3">Belongs to the SDO1/SBDS family.</text>
</comment>
<reference evidence="13" key="1">
    <citation type="submission" date="2022-08" db="UniProtKB">
        <authorList>
            <consortium name="EnsemblMetazoa"/>
        </authorList>
    </citation>
    <scope>IDENTIFICATION</scope>
    <source>
        <strain evidence="13">EBRO</strain>
    </source>
</reference>
<feature type="domain" description="Ribosome maturation protein SDO1/SBDS C-terminal" evidence="12">
    <location>
        <begin position="279"/>
        <end position="348"/>
    </location>
</feature>
<dbReference type="GO" id="GO:0042256">
    <property type="term" value="P:cytosolic ribosome assembly"/>
    <property type="evidence" value="ECO:0007669"/>
    <property type="project" value="InterPro"/>
</dbReference>
<dbReference type="EnsemblMetazoa" id="AATE011581-RA">
    <property type="protein sequence ID" value="AATE011581-PA.1"/>
    <property type="gene ID" value="AATE011581"/>
</dbReference>
<dbReference type="Gene3D" id="1.10.10.900">
    <property type="entry name" value="SBDS protein C-terminal domain, subdomain 1"/>
    <property type="match status" value="1"/>
</dbReference>
<comment type="function">
    <text evidence="8">Required for the assembly of mature ribosomes and ribosome biogenesis. Together with EFL1, triggers the GTP-dependent release of EIF6 from 60S pre-ribosomes in the cytoplasm, thereby activating ribosomes for translation competence by allowing 80S ribosome assembly and facilitating EIF6 recycling to the nucleus, where it is required for 60S rRNA processing and nuclear export. Required for normal levels of protein synthesis. May play a role in cellular stress resistance. May play a role in cellular response to DNA damage. May play a role in cell proliferation.</text>
</comment>
<evidence type="ECO:0000259" key="12">
    <source>
        <dbReference type="Pfam" id="PF20268"/>
    </source>
</evidence>
<dbReference type="VEuPathDB" id="VectorBase:AATE011581"/>
<dbReference type="SUPFAM" id="SSF109728">
    <property type="entry name" value="Hypothetical protein AF0491, middle domain"/>
    <property type="match status" value="1"/>
</dbReference>
<comment type="subcellular location">
    <subcellularLocation>
        <location evidence="2">Cytoplasm</location>
    </subcellularLocation>
    <subcellularLocation>
        <location evidence="1">Nucleus</location>
    </subcellularLocation>
</comment>
<evidence type="ECO:0000256" key="1">
    <source>
        <dbReference type="ARBA" id="ARBA00004123"/>
    </source>
</evidence>
<comment type="subunit">
    <text evidence="9">Associates with the 60S ribosomal subunit.</text>
</comment>
<dbReference type="AlphaFoldDB" id="A0A182J565"/>
<keyword evidence="6" id="KW-0690">Ribosome biogenesis</keyword>
<dbReference type="Gene3D" id="3.30.70.240">
    <property type="match status" value="1"/>
</dbReference>
<evidence type="ECO:0000259" key="11">
    <source>
        <dbReference type="Pfam" id="PF09377"/>
    </source>
</evidence>
<evidence type="ECO:0000256" key="5">
    <source>
        <dbReference type="ARBA" id="ARBA00022490"/>
    </source>
</evidence>
<feature type="domain" description="Ribosome maturation protein SDO1/SBDS N-terminal" evidence="10">
    <location>
        <begin position="121"/>
        <end position="208"/>
    </location>
</feature>
<evidence type="ECO:0000256" key="4">
    <source>
        <dbReference type="ARBA" id="ARBA00014814"/>
    </source>
</evidence>
<dbReference type="InterPro" id="IPR036786">
    <property type="entry name" value="Ribosome_mat_SBDS_N_sf"/>
</dbReference>
<evidence type="ECO:0000256" key="9">
    <source>
        <dbReference type="ARBA" id="ARBA00049708"/>
    </source>
</evidence>
<dbReference type="Pfam" id="PF01172">
    <property type="entry name" value="SBDS_N"/>
    <property type="match status" value="1"/>
</dbReference>
<dbReference type="Gene3D" id="3.30.1250.10">
    <property type="entry name" value="Ribosome maturation protein SBDS, N-terminal domain"/>
    <property type="match status" value="1"/>
</dbReference>
<dbReference type="SUPFAM" id="SSF89895">
    <property type="entry name" value="FYSH domain"/>
    <property type="match status" value="1"/>
</dbReference>
<dbReference type="GO" id="GO:0005737">
    <property type="term" value="C:cytoplasm"/>
    <property type="evidence" value="ECO:0007669"/>
    <property type="project" value="UniProtKB-SubCell"/>
</dbReference>
<dbReference type="NCBIfam" id="TIGR00291">
    <property type="entry name" value="RNA_SBDS"/>
    <property type="match status" value="1"/>
</dbReference>
<keyword evidence="7" id="KW-0539">Nucleus</keyword>
<dbReference type="InterPro" id="IPR037188">
    <property type="entry name" value="Sdo1/SBDS_central_sf"/>
</dbReference>
<dbReference type="Pfam" id="PF20268">
    <property type="entry name" value="SBDS_C"/>
    <property type="match status" value="1"/>
</dbReference>
<dbReference type="InterPro" id="IPR002140">
    <property type="entry name" value="Sdo1/SBDS"/>
</dbReference>
<feature type="domain" description="Ribosome maturation protein SDO1/SBDS central" evidence="11">
    <location>
        <begin position="216"/>
        <end position="277"/>
    </location>
</feature>
<dbReference type="FunFam" id="3.30.1250.10:FF:000001">
    <property type="entry name" value="SBDS, ribosome maturation factor"/>
    <property type="match status" value="1"/>
</dbReference>
<dbReference type="STRING" id="41427.A0A182J565"/>
<accession>A0A182J565</accession>
<dbReference type="InterPro" id="IPR046928">
    <property type="entry name" value="SDO1/SBDS_C"/>
</dbReference>
<evidence type="ECO:0000256" key="2">
    <source>
        <dbReference type="ARBA" id="ARBA00004496"/>
    </source>
</evidence>
<dbReference type="InterPro" id="IPR019783">
    <property type="entry name" value="SDO1/SBDS_N"/>
</dbReference>